<sequence>FEEGTNQYLYDISGLWKRALDLDIGGNNQSSEISIGLPNTHYFSEDLFSGDIVGSSQVIKMLENHLTIWDDQGFLPETPRLKIFTDASSTGWDEELLAIKIAFKNPEVQERPVLIHADNVTIPKVAYVPSVKNPADAPSRLFTQTEWSLKKETFKKVNNIYGPHDMDLFASKDNCKARDINFNSNNAIMDVGNMVSKYTEFTSQGTLKNFTTSHNSLLKKRISIYEEEQELAYMVIVYQRKSFINKRIDKTEIPFKTRGHTDSLLCPFTAYKYYRKKVEGRTWSQEHEYLEEGTINGLLRHIKDISKPLTTDSITRNTNSLNKLTKITGKGGNKKKLKLRDLGPSRAAEAGISGTDVVQMLFRRLLVKLLYVRHTLLCFEEGHLI</sequence>
<feature type="non-terminal residue" evidence="1">
    <location>
        <position position="1"/>
    </location>
</feature>
<accession>A0A2T9ZBS5</accession>
<dbReference type="Proteomes" id="UP000245609">
    <property type="component" value="Unassembled WGS sequence"/>
</dbReference>
<dbReference type="AlphaFoldDB" id="A0A2T9ZBS5"/>
<name>A0A2T9ZBS5_9FUNG</name>
<evidence type="ECO:0000313" key="1">
    <source>
        <dbReference type="EMBL" id="PVV02041.1"/>
    </source>
</evidence>
<reference evidence="1 2" key="1">
    <citation type="journal article" date="2018" name="MBio">
        <title>Comparative Genomics Reveals the Core Gene Toolbox for the Fungus-Insect Symbiosis.</title>
        <authorList>
            <person name="Wang Y."/>
            <person name="Stata M."/>
            <person name="Wang W."/>
            <person name="Stajich J.E."/>
            <person name="White M.M."/>
            <person name="Moncalvo J.M."/>
        </authorList>
    </citation>
    <scope>NUCLEOTIDE SEQUENCE [LARGE SCALE GENOMIC DNA]</scope>
    <source>
        <strain evidence="1 2">SC-DP-2</strain>
    </source>
</reference>
<proteinExistence type="predicted"/>
<organism evidence="1 2">
    <name type="scientific">Smittium megazygosporum</name>
    <dbReference type="NCBI Taxonomy" id="133381"/>
    <lineage>
        <taxon>Eukaryota</taxon>
        <taxon>Fungi</taxon>
        <taxon>Fungi incertae sedis</taxon>
        <taxon>Zoopagomycota</taxon>
        <taxon>Kickxellomycotina</taxon>
        <taxon>Harpellomycetes</taxon>
        <taxon>Harpellales</taxon>
        <taxon>Legeriomycetaceae</taxon>
        <taxon>Smittium</taxon>
    </lineage>
</organism>
<dbReference type="EMBL" id="MBFS01000643">
    <property type="protein sequence ID" value="PVV02041.1"/>
    <property type="molecule type" value="Genomic_DNA"/>
</dbReference>
<protein>
    <submittedName>
        <fullName evidence="1">Uncharacterized protein</fullName>
    </submittedName>
</protein>
<dbReference type="OrthoDB" id="7692528at2759"/>
<comment type="caution">
    <text evidence="1">The sequence shown here is derived from an EMBL/GenBank/DDBJ whole genome shotgun (WGS) entry which is preliminary data.</text>
</comment>
<gene>
    <name evidence="1" type="ORF">BB560_003516</name>
</gene>
<keyword evidence="2" id="KW-1185">Reference proteome</keyword>
<evidence type="ECO:0000313" key="2">
    <source>
        <dbReference type="Proteomes" id="UP000245609"/>
    </source>
</evidence>